<evidence type="ECO:0000256" key="1">
    <source>
        <dbReference type="ARBA" id="ARBA00004141"/>
    </source>
</evidence>
<feature type="domain" description="TLC" evidence="6">
    <location>
        <begin position="73"/>
        <end position="275"/>
    </location>
</feature>
<organism evidence="7 8">
    <name type="scientific">Fistulifera solaris</name>
    <name type="common">Oleaginous diatom</name>
    <dbReference type="NCBI Taxonomy" id="1519565"/>
    <lineage>
        <taxon>Eukaryota</taxon>
        <taxon>Sar</taxon>
        <taxon>Stramenopiles</taxon>
        <taxon>Ochrophyta</taxon>
        <taxon>Bacillariophyta</taxon>
        <taxon>Bacillariophyceae</taxon>
        <taxon>Bacillariophycidae</taxon>
        <taxon>Naviculales</taxon>
        <taxon>Naviculaceae</taxon>
        <taxon>Fistulifera</taxon>
    </lineage>
</organism>
<feature type="transmembrane region" description="Helical" evidence="5">
    <location>
        <begin position="143"/>
        <end position="158"/>
    </location>
</feature>
<dbReference type="EMBL" id="BDSP01000184">
    <property type="protein sequence ID" value="GAX22576.1"/>
    <property type="molecule type" value="Genomic_DNA"/>
</dbReference>
<dbReference type="GO" id="GO:0007009">
    <property type="term" value="P:plasma membrane organization"/>
    <property type="evidence" value="ECO:0007669"/>
    <property type="project" value="TreeGrafter"/>
</dbReference>
<feature type="transmembrane region" description="Helical" evidence="5">
    <location>
        <begin position="207"/>
        <end position="230"/>
    </location>
</feature>
<dbReference type="InParanoid" id="A0A1Z5K8N8"/>
<keyword evidence="3 5" id="KW-1133">Transmembrane helix</keyword>
<accession>A0A1Z5K8N8</accession>
<evidence type="ECO:0000256" key="2">
    <source>
        <dbReference type="ARBA" id="ARBA00022692"/>
    </source>
</evidence>
<keyword evidence="8" id="KW-1185">Reference proteome</keyword>
<gene>
    <name evidence="7" type="ORF">FisN_14Hu204</name>
</gene>
<feature type="transmembrane region" description="Helical" evidence="5">
    <location>
        <begin position="70"/>
        <end position="89"/>
    </location>
</feature>
<dbReference type="PANTHER" id="PTHR13439">
    <property type="entry name" value="CT120 PROTEIN"/>
    <property type="match status" value="1"/>
</dbReference>
<dbReference type="AlphaFoldDB" id="A0A1Z5K8N8"/>
<dbReference type="PANTHER" id="PTHR13439:SF4">
    <property type="entry name" value="TLC DOMAIN-CONTAINING PROTEIN"/>
    <property type="match status" value="1"/>
</dbReference>
<evidence type="ECO:0000256" key="4">
    <source>
        <dbReference type="ARBA" id="ARBA00023136"/>
    </source>
</evidence>
<dbReference type="GO" id="GO:0071709">
    <property type="term" value="P:membrane assembly"/>
    <property type="evidence" value="ECO:0007669"/>
    <property type="project" value="TreeGrafter"/>
</dbReference>
<evidence type="ECO:0000313" key="7">
    <source>
        <dbReference type="EMBL" id="GAX22576.1"/>
    </source>
</evidence>
<evidence type="ECO:0000256" key="5">
    <source>
        <dbReference type="SAM" id="Phobius"/>
    </source>
</evidence>
<evidence type="ECO:0000256" key="3">
    <source>
        <dbReference type="ARBA" id="ARBA00022989"/>
    </source>
</evidence>
<dbReference type="Proteomes" id="UP000198406">
    <property type="component" value="Unassembled WGS sequence"/>
</dbReference>
<evidence type="ECO:0000259" key="6">
    <source>
        <dbReference type="Pfam" id="PF03798"/>
    </source>
</evidence>
<feature type="transmembrane region" description="Helical" evidence="5">
    <location>
        <begin position="251"/>
        <end position="276"/>
    </location>
</feature>
<comment type="subcellular location">
    <subcellularLocation>
        <location evidence="1">Membrane</location>
        <topology evidence="1">Multi-pass membrane protein</topology>
    </subcellularLocation>
</comment>
<sequence>MKTTVSKPSWQLLLGEAAYHTRPNRSSRWLTGVLFLTCLTVSQHAVQFLLQWHPHVLFQTAKHRQIVARYVGVDALCCIIMVWAGVSAIRSPSSPYGKKWHPDEYSQRLYAYYPTHYRVALFFTYYQIKDLMDSILWNDKPELIFHHILSLLSAYGCWSTETGLYYAPFFFGYSELSTIALCCLVNFDLELGIPGLADAFPRLKLIVGVLFVLLFLLCRCLAWPYVSYYFCRDVQQALRRTDDPQLKHRKFWLYFFLVALSGLSLLQVLWLGQIVVTAQKEFLK</sequence>
<comment type="caution">
    <text evidence="7">The sequence shown here is derived from an EMBL/GenBank/DDBJ whole genome shotgun (WGS) entry which is preliminary data.</text>
</comment>
<dbReference type="InterPro" id="IPR050846">
    <property type="entry name" value="TLCD"/>
</dbReference>
<dbReference type="GO" id="GO:0097035">
    <property type="term" value="P:regulation of membrane lipid distribution"/>
    <property type="evidence" value="ECO:0007669"/>
    <property type="project" value="TreeGrafter"/>
</dbReference>
<evidence type="ECO:0000313" key="8">
    <source>
        <dbReference type="Proteomes" id="UP000198406"/>
    </source>
</evidence>
<feature type="transmembrane region" description="Helical" evidence="5">
    <location>
        <begin position="165"/>
        <end position="187"/>
    </location>
</feature>
<name>A0A1Z5K8N8_FISSO</name>
<dbReference type="OrthoDB" id="203748at2759"/>
<feature type="transmembrane region" description="Helical" evidence="5">
    <location>
        <begin position="110"/>
        <end position="128"/>
    </location>
</feature>
<proteinExistence type="predicted"/>
<dbReference type="InterPro" id="IPR006634">
    <property type="entry name" value="TLC-dom"/>
</dbReference>
<dbReference type="GO" id="GO:0005886">
    <property type="term" value="C:plasma membrane"/>
    <property type="evidence" value="ECO:0007669"/>
    <property type="project" value="TreeGrafter"/>
</dbReference>
<reference evidence="7 8" key="1">
    <citation type="journal article" date="2015" name="Plant Cell">
        <title>Oil accumulation by the oleaginous diatom Fistulifera solaris as revealed by the genome and transcriptome.</title>
        <authorList>
            <person name="Tanaka T."/>
            <person name="Maeda Y."/>
            <person name="Veluchamy A."/>
            <person name="Tanaka M."/>
            <person name="Abida H."/>
            <person name="Marechal E."/>
            <person name="Bowler C."/>
            <person name="Muto M."/>
            <person name="Sunaga Y."/>
            <person name="Tanaka M."/>
            <person name="Yoshino T."/>
            <person name="Taniguchi T."/>
            <person name="Fukuda Y."/>
            <person name="Nemoto M."/>
            <person name="Matsumoto M."/>
            <person name="Wong P.S."/>
            <person name="Aburatani S."/>
            <person name="Fujibuchi W."/>
        </authorList>
    </citation>
    <scope>NUCLEOTIDE SEQUENCE [LARGE SCALE GENOMIC DNA]</scope>
    <source>
        <strain evidence="7 8">JPCC DA0580</strain>
    </source>
</reference>
<protein>
    <recommendedName>
        <fullName evidence="6">TLC domain-containing protein</fullName>
    </recommendedName>
</protein>
<dbReference type="Pfam" id="PF03798">
    <property type="entry name" value="TRAM_LAG1_CLN8"/>
    <property type="match status" value="1"/>
</dbReference>
<dbReference type="GO" id="GO:0055091">
    <property type="term" value="P:phospholipid homeostasis"/>
    <property type="evidence" value="ECO:0007669"/>
    <property type="project" value="TreeGrafter"/>
</dbReference>
<keyword evidence="4 5" id="KW-0472">Membrane</keyword>
<feature type="transmembrane region" description="Helical" evidence="5">
    <location>
        <begin position="29"/>
        <end position="50"/>
    </location>
</feature>
<keyword evidence="2 5" id="KW-0812">Transmembrane</keyword>